<accession>A0A5B9ME28</accession>
<dbReference type="AlphaFoldDB" id="A0A5B9ME28"/>
<gene>
    <name evidence="1" type="ORF">Mal15_31220</name>
</gene>
<organism evidence="1 2">
    <name type="scientific">Stieleria maiorica</name>
    <dbReference type="NCBI Taxonomy" id="2795974"/>
    <lineage>
        <taxon>Bacteria</taxon>
        <taxon>Pseudomonadati</taxon>
        <taxon>Planctomycetota</taxon>
        <taxon>Planctomycetia</taxon>
        <taxon>Pirellulales</taxon>
        <taxon>Pirellulaceae</taxon>
        <taxon>Stieleria</taxon>
    </lineage>
</organism>
<dbReference type="Proteomes" id="UP000321353">
    <property type="component" value="Chromosome"/>
</dbReference>
<evidence type="ECO:0000313" key="1">
    <source>
        <dbReference type="EMBL" id="QEF99063.1"/>
    </source>
</evidence>
<keyword evidence="2" id="KW-1185">Reference proteome</keyword>
<evidence type="ECO:0000313" key="2">
    <source>
        <dbReference type="Proteomes" id="UP000321353"/>
    </source>
</evidence>
<dbReference type="KEGG" id="smam:Mal15_31220"/>
<protein>
    <submittedName>
        <fullName evidence="1">Uncharacterized protein</fullName>
    </submittedName>
</protein>
<proteinExistence type="predicted"/>
<reference evidence="1 2" key="1">
    <citation type="submission" date="2019-02" db="EMBL/GenBank/DDBJ databases">
        <title>Planctomycetal bacteria perform biofilm scaping via a novel small molecule.</title>
        <authorList>
            <person name="Jeske O."/>
            <person name="Boedeker C."/>
            <person name="Wiegand S."/>
            <person name="Breitling P."/>
            <person name="Kallscheuer N."/>
            <person name="Jogler M."/>
            <person name="Rohde M."/>
            <person name="Petersen J."/>
            <person name="Medema M.H."/>
            <person name="Surup F."/>
            <person name="Jogler C."/>
        </authorList>
    </citation>
    <scope>NUCLEOTIDE SEQUENCE [LARGE SCALE GENOMIC DNA]</scope>
    <source>
        <strain evidence="1 2">Mal15</strain>
    </source>
</reference>
<dbReference type="EMBL" id="CP036264">
    <property type="protein sequence ID" value="QEF99063.1"/>
    <property type="molecule type" value="Genomic_DNA"/>
</dbReference>
<name>A0A5B9ME28_9BACT</name>
<sequence>MTLQPYDACLGFLNLPAKEREWFPRWMKAYADFPSVVADQSAAPNHTVKRELEIAFLQSLRDRKIEAWRRLHAARAIEAYQGTVFQTSETDFRPIRETLQQLARRQSSGAGVQNQQDANLVAGEGNAGVIDQSEPECVQRMRATMRRLHQNYHGESRIPGSDLSSPSSRDSYWFFLLPEKMLRLAAVPQVLSLWDAESPGATVSHFQSPWWTIREMIAI</sequence>